<dbReference type="PANTHER" id="PTHR43546">
    <property type="entry name" value="UPF0173 METAL-DEPENDENT HYDROLASE MJ1163-RELATED"/>
    <property type="match status" value="1"/>
</dbReference>
<organism evidence="2 3">
    <name type="scientific">Lentzea flava</name>
    <dbReference type="NCBI Taxonomy" id="103732"/>
    <lineage>
        <taxon>Bacteria</taxon>
        <taxon>Bacillati</taxon>
        <taxon>Actinomycetota</taxon>
        <taxon>Actinomycetes</taxon>
        <taxon>Pseudonocardiales</taxon>
        <taxon>Pseudonocardiaceae</taxon>
        <taxon>Lentzea</taxon>
    </lineage>
</organism>
<dbReference type="InterPro" id="IPR001279">
    <property type="entry name" value="Metallo-B-lactamas"/>
</dbReference>
<reference evidence="3" key="1">
    <citation type="journal article" date="2019" name="Int. J. Syst. Evol. Microbiol.">
        <title>The Global Catalogue of Microorganisms (GCM) 10K type strain sequencing project: providing services to taxonomists for standard genome sequencing and annotation.</title>
        <authorList>
            <consortium name="The Broad Institute Genomics Platform"/>
            <consortium name="The Broad Institute Genome Sequencing Center for Infectious Disease"/>
            <person name="Wu L."/>
            <person name="Ma J."/>
        </authorList>
    </citation>
    <scope>NUCLEOTIDE SEQUENCE [LARGE SCALE GENOMIC DNA]</scope>
    <source>
        <strain evidence="3">JCM 3296</strain>
    </source>
</reference>
<dbReference type="Gene3D" id="3.60.15.10">
    <property type="entry name" value="Ribonuclease Z/Hydroxyacylglutathione hydrolase-like"/>
    <property type="match status" value="1"/>
</dbReference>
<comment type="caution">
    <text evidence="2">The sequence shown here is derived from an EMBL/GenBank/DDBJ whole genome shotgun (WGS) entry which is preliminary data.</text>
</comment>
<dbReference type="InterPro" id="IPR036866">
    <property type="entry name" value="RibonucZ/Hydroxyglut_hydro"/>
</dbReference>
<dbReference type="RefSeq" id="WP_189251792.1">
    <property type="nucleotide sequence ID" value="NZ_BMRE01000001.1"/>
</dbReference>
<dbReference type="Pfam" id="PF12706">
    <property type="entry name" value="Lactamase_B_2"/>
    <property type="match status" value="1"/>
</dbReference>
<name>A0ABQ2UAJ2_9PSEU</name>
<evidence type="ECO:0000313" key="3">
    <source>
        <dbReference type="Proteomes" id="UP000649573"/>
    </source>
</evidence>
<proteinExistence type="predicted"/>
<feature type="domain" description="Metallo-beta-lactamase" evidence="1">
    <location>
        <begin position="53"/>
        <end position="239"/>
    </location>
</feature>
<keyword evidence="3" id="KW-1185">Reference proteome</keyword>
<dbReference type="InterPro" id="IPR050114">
    <property type="entry name" value="UPF0173_UPF0282_UlaG_hydrolase"/>
</dbReference>
<sequence>MTASDRFSVSDGQDPGRVSLQFVGNATTVLRLGPFTLLTDPNFLHKGQWTHIGQGVVSRRLTDPAIEISDLPELDAVVLSHFHGDHFDRVASRELARDLPVLTTPHAAKRLSRRGFREAAPLRTWETVTLTRGAAKLTVTSLPGRHALGPLGRLLPPVMGTMLEYREAAGVLPFRIYLSGDTLVHPALRQIRDRFDGIDLAVVHLGGTKVLGVLLTMDGKQGADLVELLAPRTTVPVHYEEYGVMKSPLSDFTAEISRRRAGFDVRVVARGETMFDRHVDGYG</sequence>
<dbReference type="SUPFAM" id="SSF56281">
    <property type="entry name" value="Metallo-hydrolase/oxidoreductase"/>
    <property type="match status" value="1"/>
</dbReference>
<dbReference type="Proteomes" id="UP000649573">
    <property type="component" value="Unassembled WGS sequence"/>
</dbReference>
<dbReference type="PANTHER" id="PTHR43546:SF7">
    <property type="entry name" value="METALLO-BETA-LACTAMASE DOMAIN-CONTAINING PROTEIN"/>
    <property type="match status" value="1"/>
</dbReference>
<protein>
    <recommendedName>
        <fullName evidence="1">Metallo-beta-lactamase domain-containing protein</fullName>
    </recommendedName>
</protein>
<gene>
    <name evidence="2" type="ORF">GCM10010178_04540</name>
</gene>
<accession>A0ABQ2UAJ2</accession>
<evidence type="ECO:0000259" key="1">
    <source>
        <dbReference type="Pfam" id="PF12706"/>
    </source>
</evidence>
<dbReference type="EMBL" id="BMRE01000001">
    <property type="protein sequence ID" value="GGU16003.1"/>
    <property type="molecule type" value="Genomic_DNA"/>
</dbReference>
<evidence type="ECO:0000313" key="2">
    <source>
        <dbReference type="EMBL" id="GGU16003.1"/>
    </source>
</evidence>